<protein>
    <submittedName>
        <fullName evidence="7">Amino acid ABC transporter substrate-binding protein</fullName>
    </submittedName>
</protein>
<dbReference type="InterPro" id="IPR002491">
    <property type="entry name" value="ABC_transptr_periplasmic_BD"/>
</dbReference>
<evidence type="ECO:0000259" key="6">
    <source>
        <dbReference type="PROSITE" id="PS50983"/>
    </source>
</evidence>
<keyword evidence="8" id="KW-1185">Reference proteome</keyword>
<dbReference type="Proteomes" id="UP000646478">
    <property type="component" value="Unassembled WGS sequence"/>
</dbReference>
<organism evidence="7 8">
    <name type="scientific">Brucella endophytica</name>
    <dbReference type="NCBI Taxonomy" id="1963359"/>
    <lineage>
        <taxon>Bacteria</taxon>
        <taxon>Pseudomonadati</taxon>
        <taxon>Pseudomonadota</taxon>
        <taxon>Alphaproteobacteria</taxon>
        <taxon>Hyphomicrobiales</taxon>
        <taxon>Brucellaceae</taxon>
        <taxon>Brucella/Ochrobactrum group</taxon>
        <taxon>Brucella</taxon>
    </lineage>
</organism>
<evidence type="ECO:0000256" key="1">
    <source>
        <dbReference type="ARBA" id="ARBA00004196"/>
    </source>
</evidence>
<dbReference type="Gene3D" id="3.40.50.1980">
    <property type="entry name" value="Nitrogenase molybdenum iron protein domain"/>
    <property type="match status" value="2"/>
</dbReference>
<evidence type="ECO:0000313" key="8">
    <source>
        <dbReference type="Proteomes" id="UP000646478"/>
    </source>
</evidence>
<proteinExistence type="inferred from homology"/>
<gene>
    <name evidence="7" type="primary">fhuD</name>
    <name evidence="7" type="ORF">GCM10011491_37090</name>
</gene>
<dbReference type="AlphaFoldDB" id="A0A916SL92"/>
<evidence type="ECO:0000256" key="4">
    <source>
        <dbReference type="ARBA" id="ARBA00022496"/>
    </source>
</evidence>
<sequence length="302" mass="32499">MHSHELVRGSVTRRAALAGLIAAPCFLAGGQRASAALAFRPRVAALDWGLAESLVALDVTPVALPEINNYRRLVDARLPETVLDIGLRIEPNFEAIQRSAPDLIVVNPGYVAFAEKLGRVAPVKSYAVFDANDTPFDNASRVLTELGRATGRETEAKAYLGQAEATLKGLAGVSGRMRGRPVYLVTIIDERHVMVHGSNSLFQHPLQAAGLRNAWDRPGNLWGYANIGFDGINGEAEALVINLGPIPPRVAQGLADSQLWNSLPFVRAGRFHAIPALWTFGGLPSAMRFTAALTEIIRTIGQ</sequence>
<keyword evidence="4" id="KW-0408">Iron</keyword>
<accession>A0A916SL92</accession>
<comment type="similarity">
    <text evidence="2">Belongs to the bacterial solute-binding protein 8 family.</text>
</comment>
<dbReference type="Pfam" id="PF01497">
    <property type="entry name" value="Peripla_BP_2"/>
    <property type="match status" value="1"/>
</dbReference>
<feature type="domain" description="Fe/B12 periplasmic-binding" evidence="6">
    <location>
        <begin position="42"/>
        <end position="302"/>
    </location>
</feature>
<evidence type="ECO:0000256" key="5">
    <source>
        <dbReference type="ARBA" id="ARBA00022729"/>
    </source>
</evidence>
<reference evidence="7" key="2">
    <citation type="submission" date="2020-09" db="EMBL/GenBank/DDBJ databases">
        <authorList>
            <person name="Sun Q."/>
            <person name="Zhou Y."/>
        </authorList>
    </citation>
    <scope>NUCLEOTIDE SEQUENCE</scope>
    <source>
        <strain evidence="7">CGMCC 1.15082</strain>
    </source>
</reference>
<keyword evidence="4" id="KW-0410">Iron transport</keyword>
<dbReference type="SUPFAM" id="SSF53807">
    <property type="entry name" value="Helical backbone' metal receptor"/>
    <property type="match status" value="1"/>
</dbReference>
<dbReference type="PRINTS" id="PR01715">
    <property type="entry name" value="FERRIBNDNGPP"/>
</dbReference>
<dbReference type="PANTHER" id="PTHR30532:SF1">
    <property type="entry name" value="IRON(3+)-HYDROXAMATE-BINDING PROTEIN FHUD"/>
    <property type="match status" value="1"/>
</dbReference>
<keyword evidence="5" id="KW-0732">Signal</keyword>
<reference evidence="7" key="1">
    <citation type="journal article" date="2014" name="Int. J. Syst. Evol. Microbiol.">
        <title>Complete genome sequence of Corynebacterium casei LMG S-19264T (=DSM 44701T), isolated from a smear-ripened cheese.</title>
        <authorList>
            <consortium name="US DOE Joint Genome Institute (JGI-PGF)"/>
            <person name="Walter F."/>
            <person name="Albersmeier A."/>
            <person name="Kalinowski J."/>
            <person name="Ruckert C."/>
        </authorList>
    </citation>
    <scope>NUCLEOTIDE SEQUENCE</scope>
    <source>
        <strain evidence="7">CGMCC 1.15082</strain>
    </source>
</reference>
<evidence type="ECO:0000256" key="2">
    <source>
        <dbReference type="ARBA" id="ARBA00008814"/>
    </source>
</evidence>
<dbReference type="PROSITE" id="PS50983">
    <property type="entry name" value="FE_B12_PBP"/>
    <property type="match status" value="1"/>
</dbReference>
<keyword evidence="3" id="KW-0813">Transport</keyword>
<keyword evidence="4" id="KW-0406">Ion transport</keyword>
<comment type="caution">
    <text evidence="7">The sequence shown here is derived from an EMBL/GenBank/DDBJ whole genome shotgun (WGS) entry which is preliminary data.</text>
</comment>
<evidence type="ECO:0000313" key="7">
    <source>
        <dbReference type="EMBL" id="GGB05583.1"/>
    </source>
</evidence>
<dbReference type="EMBL" id="BMHH01000019">
    <property type="protein sequence ID" value="GGB05583.1"/>
    <property type="molecule type" value="Genomic_DNA"/>
</dbReference>
<dbReference type="InterPro" id="IPR051313">
    <property type="entry name" value="Bact_iron-sidero_bind"/>
</dbReference>
<name>A0A916SL92_9HYPH</name>
<dbReference type="GO" id="GO:0030288">
    <property type="term" value="C:outer membrane-bounded periplasmic space"/>
    <property type="evidence" value="ECO:0007669"/>
    <property type="project" value="TreeGrafter"/>
</dbReference>
<dbReference type="GO" id="GO:1901678">
    <property type="term" value="P:iron coordination entity transport"/>
    <property type="evidence" value="ECO:0007669"/>
    <property type="project" value="UniProtKB-ARBA"/>
</dbReference>
<comment type="subcellular location">
    <subcellularLocation>
        <location evidence="1">Cell envelope</location>
    </subcellularLocation>
</comment>
<evidence type="ECO:0000256" key="3">
    <source>
        <dbReference type="ARBA" id="ARBA00022448"/>
    </source>
</evidence>
<dbReference type="PANTHER" id="PTHR30532">
    <property type="entry name" value="IRON III DICITRATE-BINDING PERIPLASMIC PROTEIN"/>
    <property type="match status" value="1"/>
</dbReference>